<reference evidence="5" key="1">
    <citation type="submission" date="2021-05" db="EMBL/GenBank/DDBJ databases">
        <title>Direct Submission.</title>
        <authorList>
            <person name="Li K."/>
            <person name="Gao J."/>
        </authorList>
    </citation>
    <scope>NUCLEOTIDE SEQUENCE [LARGE SCALE GENOMIC DNA]</scope>
    <source>
        <strain evidence="5">HDS12</strain>
    </source>
</reference>
<dbReference type="Pfam" id="PF16861">
    <property type="entry name" value="Carbam_trans_C"/>
    <property type="match status" value="1"/>
</dbReference>
<dbReference type="InterPro" id="IPR051338">
    <property type="entry name" value="NodU/CmcH_Carbamoyltrnsfr"/>
</dbReference>
<sequence>MSRPNHRPTVLGLGGSGHDWSAAAMDPTRIVAIDEERLTRKKYGVGSDLLAGLSRRAVTAQLGTTPEEVDLAVACDLVPPAFTFPVRRKLTVIDHHLAHAYSTFAGSGFDRAAVLVSDNSGSLVSGTREGDGPRAAETISGYVGDQDGLHLVTRVSGEHRLDGSAGGYYQPGSTDNSLGHFYRSVSIACGLAYRGPTGTHEVSEDGKTMGLASYGDQRFVDDLAALVDLGPGGEVRIDADAVDRTCAALVAGGDFDTRAALAHAAQEVLERAMVHVVRDLHARTGARDLCLAGGTALNSVANGRILRETPFERLFVVPAAGDNGISLGAAYYGLHVGSGVPMRELPRLTDAYLGPDHGHTAAETAIAESGLPCARPDDLPGSVAGLLAEGRTVGWFDGRSEFGPRALGHRSILSAPYPAAVRDHLNDNVKYREWFRPYAPVVREERASEYFDVEAPTPYMLVVAGVRRPDAVPAVTHVDGTARLQTLARGTNPTLHDLLGEFEVRTGCPVLLNTSFNVAGEPIVETPEEAVAAFARMNLDHLVVDGRHLLSRSSTRMATA</sequence>
<proteinExistence type="inferred from homology"/>
<evidence type="ECO:0008006" key="6">
    <source>
        <dbReference type="Google" id="ProtNLM"/>
    </source>
</evidence>
<accession>A0ABX8C0F5</accession>
<dbReference type="PANTHER" id="PTHR34847">
    <property type="entry name" value="NODULATION PROTEIN U"/>
    <property type="match status" value="1"/>
</dbReference>
<organism evidence="4 5">
    <name type="scientific">Nocardiopsis akebiae</name>
    <dbReference type="NCBI Taxonomy" id="2831968"/>
    <lineage>
        <taxon>Bacteria</taxon>
        <taxon>Bacillati</taxon>
        <taxon>Actinomycetota</taxon>
        <taxon>Actinomycetes</taxon>
        <taxon>Streptosporangiales</taxon>
        <taxon>Nocardiopsidaceae</taxon>
        <taxon>Nocardiopsis</taxon>
    </lineage>
</organism>
<evidence type="ECO:0000259" key="2">
    <source>
        <dbReference type="Pfam" id="PF02543"/>
    </source>
</evidence>
<dbReference type="SUPFAM" id="SSF53067">
    <property type="entry name" value="Actin-like ATPase domain"/>
    <property type="match status" value="1"/>
</dbReference>
<dbReference type="InterPro" id="IPR003696">
    <property type="entry name" value="Carbtransf_dom"/>
</dbReference>
<dbReference type="InterPro" id="IPR043129">
    <property type="entry name" value="ATPase_NBD"/>
</dbReference>
<gene>
    <name evidence="4" type="ORF">KGD83_16310</name>
</gene>
<dbReference type="Proteomes" id="UP000678016">
    <property type="component" value="Chromosome"/>
</dbReference>
<dbReference type="Pfam" id="PF02543">
    <property type="entry name" value="Carbam_trans_N"/>
    <property type="match status" value="1"/>
</dbReference>
<dbReference type="InterPro" id="IPR038152">
    <property type="entry name" value="Carbam_trans_C_sf"/>
</dbReference>
<feature type="domain" description="Carbamoyltransferase" evidence="2">
    <location>
        <begin position="87"/>
        <end position="330"/>
    </location>
</feature>
<evidence type="ECO:0000256" key="1">
    <source>
        <dbReference type="ARBA" id="ARBA00006129"/>
    </source>
</evidence>
<dbReference type="RefSeq" id="WP_212640012.1">
    <property type="nucleotide sequence ID" value="NZ_CP074132.1"/>
</dbReference>
<evidence type="ECO:0000259" key="3">
    <source>
        <dbReference type="Pfam" id="PF16861"/>
    </source>
</evidence>
<comment type="similarity">
    <text evidence="1">Belongs to the NodU/CmcH family.</text>
</comment>
<dbReference type="Gene3D" id="3.90.870.20">
    <property type="entry name" value="Carbamoyltransferase, C-terminal domain"/>
    <property type="match status" value="1"/>
</dbReference>
<dbReference type="PANTHER" id="PTHR34847:SF1">
    <property type="entry name" value="NODULATION PROTEIN U"/>
    <property type="match status" value="1"/>
</dbReference>
<evidence type="ECO:0000313" key="4">
    <source>
        <dbReference type="EMBL" id="QUX26924.1"/>
    </source>
</evidence>
<dbReference type="EMBL" id="CP074132">
    <property type="protein sequence ID" value="QUX26924.1"/>
    <property type="molecule type" value="Genomic_DNA"/>
</dbReference>
<name>A0ABX8C0F5_9ACTN</name>
<feature type="domain" description="Carbamoyltransferase C-terminal" evidence="3">
    <location>
        <begin position="384"/>
        <end position="546"/>
    </location>
</feature>
<dbReference type="CDD" id="cd24098">
    <property type="entry name" value="ASKHA_NBD_TobZ_N"/>
    <property type="match status" value="1"/>
</dbReference>
<evidence type="ECO:0000313" key="5">
    <source>
        <dbReference type="Proteomes" id="UP000678016"/>
    </source>
</evidence>
<dbReference type="Gene3D" id="3.30.420.40">
    <property type="match status" value="1"/>
</dbReference>
<dbReference type="InterPro" id="IPR031730">
    <property type="entry name" value="Carbam_trans_C"/>
</dbReference>
<keyword evidence="5" id="KW-1185">Reference proteome</keyword>
<protein>
    <recommendedName>
        <fullName evidence="6">Carbamoyltransferase</fullName>
    </recommendedName>
</protein>